<reference evidence="1 2" key="1">
    <citation type="submission" date="2020-07" db="EMBL/GenBank/DDBJ databases">
        <title>Bacterium isolated from marine sediment.</title>
        <authorList>
            <person name="Shang D."/>
        </authorList>
    </citation>
    <scope>NUCLEOTIDE SEQUENCE [LARGE SCALE GENOMIC DNA]</scope>
    <source>
        <strain evidence="1 2">F6074</strain>
    </source>
</reference>
<dbReference type="EMBL" id="JACGLT010000016">
    <property type="protein sequence ID" value="MBA6154275.1"/>
    <property type="molecule type" value="Genomic_DNA"/>
</dbReference>
<evidence type="ECO:0000313" key="1">
    <source>
        <dbReference type="EMBL" id="MBA6154275.1"/>
    </source>
</evidence>
<evidence type="ECO:0000313" key="2">
    <source>
        <dbReference type="Proteomes" id="UP000541857"/>
    </source>
</evidence>
<gene>
    <name evidence="1" type="ORF">H3Z82_16230</name>
</gene>
<dbReference type="RefSeq" id="WP_182206550.1">
    <property type="nucleotide sequence ID" value="NZ_JACGLT010000016.1"/>
</dbReference>
<accession>A0A7W2M7T3</accession>
<keyword evidence="2" id="KW-1185">Reference proteome</keyword>
<name>A0A7W2M7T3_9FLAO</name>
<dbReference type="AlphaFoldDB" id="A0A7W2M7T3"/>
<sequence>MIKGLYRYTDTISFNYLNDFFNSIQKNIISAAKNNNQEAFEKLLNFYLLNFLTKTFGKSENLYSKGASTLVNIYDGLNTKFKPRFVERVFESLTAKISFSNDLEDFPEKYIELSYLCLINITKKILQEDNYDLFNKAFTDIDKSLTGLDSIKNREGYLFKFITTLLCWIYFLRSQNSISYEKFNFQFLENTFQDLTVDLDRNFLNDFFDLFEEIEKGLWTAENWEIKEPPPNEAYFALSSRTWLTFSLVIILFKYDNLIRSNDDLKKIKLRDRFRYFNDDIRKNLDEISEEKNEFIDLIFSPNLKPEEIKRKFDYKKEQILEVFTFLRKEVEIEHYKKIKDLPLSLDKIEDFRYKVGKNWEDGTVIIAILKLFNKVKYLPNIKERDGYGFFQTLLKGKFAFIDGEHYQEIYGLSDFGSRLARDIDNQFFKNILEYRFPTKSENINVSIDKFLDGLKNTNRVVIFANWKNEQKLNSTIYTEEKVLLNSYKSYRGVPILNSFNSYKDYIFIIDFSNIKIKLYTNESSLWYKDQLLVDITEYSKENLTDENIQKWRESDKFDYNAEEVDILESNNINIKVLLKFDFIINDNLKALILDCS</sequence>
<protein>
    <submittedName>
        <fullName evidence="1">Uncharacterized protein</fullName>
    </submittedName>
</protein>
<dbReference type="Proteomes" id="UP000541857">
    <property type="component" value="Unassembled WGS sequence"/>
</dbReference>
<organism evidence="1 2">
    <name type="scientific">Gelidibacter maritimus</name>
    <dbReference type="NCBI Taxonomy" id="2761487"/>
    <lineage>
        <taxon>Bacteria</taxon>
        <taxon>Pseudomonadati</taxon>
        <taxon>Bacteroidota</taxon>
        <taxon>Flavobacteriia</taxon>
        <taxon>Flavobacteriales</taxon>
        <taxon>Flavobacteriaceae</taxon>
        <taxon>Gelidibacter</taxon>
    </lineage>
</organism>
<comment type="caution">
    <text evidence="1">The sequence shown here is derived from an EMBL/GenBank/DDBJ whole genome shotgun (WGS) entry which is preliminary data.</text>
</comment>
<proteinExistence type="predicted"/>